<dbReference type="Proteomes" id="UP000596742">
    <property type="component" value="Unassembled WGS sequence"/>
</dbReference>
<comment type="caution">
    <text evidence="2">The sequence shown here is derived from an EMBL/GenBank/DDBJ whole genome shotgun (WGS) entry which is preliminary data.</text>
</comment>
<protein>
    <submittedName>
        <fullName evidence="2">Uncharacterized protein</fullName>
    </submittedName>
</protein>
<dbReference type="GO" id="GO:0005509">
    <property type="term" value="F:calcium ion binding"/>
    <property type="evidence" value="ECO:0007669"/>
    <property type="project" value="InterPro"/>
</dbReference>
<dbReference type="OrthoDB" id="6118774at2759"/>
<dbReference type="GO" id="GO:0007160">
    <property type="term" value="P:cell-matrix adhesion"/>
    <property type="evidence" value="ECO:0007669"/>
    <property type="project" value="InterPro"/>
</dbReference>
<keyword evidence="1" id="KW-0732">Signal</keyword>
<proteinExistence type="predicted"/>
<dbReference type="InterPro" id="IPR001299">
    <property type="entry name" value="Ependymin"/>
</dbReference>
<dbReference type="Pfam" id="PF00811">
    <property type="entry name" value="Ependymin"/>
    <property type="match status" value="1"/>
</dbReference>
<accession>A0A8B6DIZ5</accession>
<evidence type="ECO:0000256" key="1">
    <source>
        <dbReference type="SAM" id="SignalP"/>
    </source>
</evidence>
<gene>
    <name evidence="2" type="ORF">MGAL_10B044657</name>
</gene>
<dbReference type="PANTHER" id="PTHR10697:SF1">
    <property type="entry name" value="MAMMALIAN EPENDYMIN-RELATED PROTEIN 1"/>
    <property type="match status" value="1"/>
</dbReference>
<dbReference type="EMBL" id="UYJE01003438">
    <property type="protein sequence ID" value="VDI19333.1"/>
    <property type="molecule type" value="Genomic_DNA"/>
</dbReference>
<keyword evidence="3" id="KW-1185">Reference proteome</keyword>
<feature type="chain" id="PRO_5032680032" evidence="1">
    <location>
        <begin position="21"/>
        <end position="200"/>
    </location>
</feature>
<sequence>MMFPILVVIFVECYTTSVSGTCCVPPVFQTEMDVTGGMINLQTNHKEFYDRRVHLYFDYHRRMTRTDTIVTLSGNMTFTHTEIVDYHHGKSYKIDLGRCSVEQLTVPIQDQCIPKDAQLIAQRSIGPPDNNLEVQIWKYVIPSTNMTVVRSVTTPDCWPVSQIEYGTFEGGYTAMSYTTADISIHPYSESVMTRPKHCQW</sequence>
<evidence type="ECO:0000313" key="3">
    <source>
        <dbReference type="Proteomes" id="UP000596742"/>
    </source>
</evidence>
<reference evidence="2" key="1">
    <citation type="submission" date="2018-11" db="EMBL/GenBank/DDBJ databases">
        <authorList>
            <person name="Alioto T."/>
            <person name="Alioto T."/>
        </authorList>
    </citation>
    <scope>NUCLEOTIDE SEQUENCE</scope>
</reference>
<dbReference type="PANTHER" id="PTHR10697">
    <property type="entry name" value="MAMMALIAN EPENDYMIN-RELATED PROTEIN 1"/>
    <property type="match status" value="1"/>
</dbReference>
<organism evidence="2 3">
    <name type="scientific">Mytilus galloprovincialis</name>
    <name type="common">Mediterranean mussel</name>
    <dbReference type="NCBI Taxonomy" id="29158"/>
    <lineage>
        <taxon>Eukaryota</taxon>
        <taxon>Metazoa</taxon>
        <taxon>Spiralia</taxon>
        <taxon>Lophotrochozoa</taxon>
        <taxon>Mollusca</taxon>
        <taxon>Bivalvia</taxon>
        <taxon>Autobranchia</taxon>
        <taxon>Pteriomorphia</taxon>
        <taxon>Mytilida</taxon>
        <taxon>Mytiloidea</taxon>
        <taxon>Mytilidae</taxon>
        <taxon>Mytilinae</taxon>
        <taxon>Mytilus</taxon>
    </lineage>
</organism>
<dbReference type="GO" id="GO:0005764">
    <property type="term" value="C:lysosome"/>
    <property type="evidence" value="ECO:0007669"/>
    <property type="project" value="TreeGrafter"/>
</dbReference>
<feature type="signal peptide" evidence="1">
    <location>
        <begin position="1"/>
        <end position="20"/>
    </location>
</feature>
<name>A0A8B6DIZ5_MYTGA</name>
<dbReference type="GO" id="GO:0005576">
    <property type="term" value="C:extracellular region"/>
    <property type="evidence" value="ECO:0007669"/>
    <property type="project" value="InterPro"/>
</dbReference>
<dbReference type="AlphaFoldDB" id="A0A8B6DIZ5"/>
<evidence type="ECO:0000313" key="2">
    <source>
        <dbReference type="EMBL" id="VDI19333.1"/>
    </source>
</evidence>